<dbReference type="InterPro" id="IPR051781">
    <property type="entry name" value="Metallo-dep_Hydrolase"/>
</dbReference>
<dbReference type="EMBL" id="CP158375">
    <property type="protein sequence ID" value="XDO96675.1"/>
    <property type="molecule type" value="Genomic_DNA"/>
</dbReference>
<accession>A0AB39KST7</accession>
<organism evidence="3">
    <name type="scientific">Caulobacter sp. 73W</name>
    <dbReference type="NCBI Taxonomy" id="3161137"/>
    <lineage>
        <taxon>Bacteria</taxon>
        <taxon>Pseudomonadati</taxon>
        <taxon>Pseudomonadota</taxon>
        <taxon>Alphaproteobacteria</taxon>
        <taxon>Caulobacterales</taxon>
        <taxon>Caulobacteraceae</taxon>
        <taxon>Caulobacter</taxon>
    </lineage>
</organism>
<evidence type="ECO:0000259" key="2">
    <source>
        <dbReference type="Pfam" id="PF01979"/>
    </source>
</evidence>
<gene>
    <name evidence="3" type="ORF">ABOZ73_18205</name>
</gene>
<dbReference type="PANTHER" id="PTHR43135:SF3">
    <property type="entry name" value="ALPHA-D-RIBOSE 1-METHYLPHOSPHONATE 5-TRIPHOSPHATE DIPHOSPHATASE"/>
    <property type="match status" value="1"/>
</dbReference>
<dbReference type="GO" id="GO:0016810">
    <property type="term" value="F:hydrolase activity, acting on carbon-nitrogen (but not peptide) bonds"/>
    <property type="evidence" value="ECO:0007669"/>
    <property type="project" value="InterPro"/>
</dbReference>
<dbReference type="PANTHER" id="PTHR43135">
    <property type="entry name" value="ALPHA-D-RIBOSE 1-METHYLPHOSPHONATE 5-TRIPHOSPHATE DIPHOSPHATASE"/>
    <property type="match status" value="1"/>
</dbReference>
<dbReference type="AlphaFoldDB" id="A0AB39KST7"/>
<protein>
    <submittedName>
        <fullName evidence="3">Amidohydrolase family protein</fullName>
    </submittedName>
</protein>
<dbReference type="RefSeq" id="WP_369059515.1">
    <property type="nucleotide sequence ID" value="NZ_CP158375.1"/>
</dbReference>
<name>A0AB39KST7_9CAUL</name>
<dbReference type="InterPro" id="IPR006680">
    <property type="entry name" value="Amidohydro-rel"/>
</dbReference>
<evidence type="ECO:0000256" key="1">
    <source>
        <dbReference type="SAM" id="SignalP"/>
    </source>
</evidence>
<dbReference type="InterPro" id="IPR011059">
    <property type="entry name" value="Metal-dep_hydrolase_composite"/>
</dbReference>
<proteinExistence type="predicted"/>
<feature type="domain" description="Amidohydrolase-related" evidence="2">
    <location>
        <begin position="294"/>
        <end position="394"/>
    </location>
</feature>
<dbReference type="InterPro" id="IPR032466">
    <property type="entry name" value="Metal_Hydrolase"/>
</dbReference>
<dbReference type="Gene3D" id="2.30.40.10">
    <property type="entry name" value="Urease, subunit C, domain 1"/>
    <property type="match status" value="1"/>
</dbReference>
<dbReference type="Pfam" id="PF01979">
    <property type="entry name" value="Amidohydro_1"/>
    <property type="match status" value="1"/>
</dbReference>
<dbReference type="SUPFAM" id="SSF51556">
    <property type="entry name" value="Metallo-dependent hydrolases"/>
    <property type="match status" value="1"/>
</dbReference>
<feature type="chain" id="PRO_5044213285" evidence="1">
    <location>
        <begin position="22"/>
        <end position="433"/>
    </location>
</feature>
<keyword evidence="1" id="KW-0732">Signal</keyword>
<evidence type="ECO:0000313" key="3">
    <source>
        <dbReference type="EMBL" id="XDO96675.1"/>
    </source>
</evidence>
<sequence length="433" mass="45297">MIRKLVLAAASALLIAAPASAQNQNQTLAIVNARVVSMGPAGDLPRGAVLVRDGKIVEVGANVRVPDGARVIDAAGQTLTPGLVATVSSLGLNDTIGSGWGGRGSNDPRLSAGFDVAYDVNPNSPQIPEARIEGVTSAVLTPNPASAGAGAPRKVFGGQAAFIRLAADGDYLVAPHVAVLTALGESGASSAGGGRGAWRGLVKQSLALARDYKAGRVDEARLDALSLSRADLQALVPIAERRSPLLVEVNRASDIRLVLDVAKEENIRVVLSGAAEAWMLAGEIAAAKVPVILDAEDNQAFTFDSLNATYRNAAILDQAGVLIAFKPGIARIVFLIRTPRFLAGRTVRFGLPWERALAAITVNPARIFGLEETRGSIAPGKAADLVLWSGDPLETSTVARRVFVEGAEQPMTARNRELRDRYINTVKPARAAR</sequence>
<reference evidence="3" key="1">
    <citation type="submission" date="2024-06" db="EMBL/GenBank/DDBJ databases">
        <title>Caulobacter inopinatus, sp. nov.</title>
        <authorList>
            <person name="Donachie S.P."/>
        </authorList>
    </citation>
    <scope>NUCLEOTIDE SEQUENCE</scope>
    <source>
        <strain evidence="3">73W</strain>
    </source>
</reference>
<feature type="signal peptide" evidence="1">
    <location>
        <begin position="1"/>
        <end position="21"/>
    </location>
</feature>
<dbReference type="SUPFAM" id="SSF51338">
    <property type="entry name" value="Composite domain of metallo-dependent hydrolases"/>
    <property type="match status" value="1"/>
</dbReference>
<dbReference type="Gene3D" id="3.20.20.140">
    <property type="entry name" value="Metal-dependent hydrolases"/>
    <property type="match status" value="1"/>
</dbReference>